<feature type="chain" id="PRO_5034494914" description="Beta-defensin-like domain-containing protein" evidence="1">
    <location>
        <begin position="21"/>
        <end position="60"/>
    </location>
</feature>
<evidence type="ECO:0000313" key="4">
    <source>
        <dbReference type="Proteomes" id="UP000694419"/>
    </source>
</evidence>
<dbReference type="InterPro" id="IPR001855">
    <property type="entry name" value="Defensin_beta-like"/>
</dbReference>
<dbReference type="GO" id="GO:0006952">
    <property type="term" value="P:defense response"/>
    <property type="evidence" value="ECO:0007669"/>
    <property type="project" value="InterPro"/>
</dbReference>
<dbReference type="Gene3D" id="3.10.360.10">
    <property type="entry name" value="Antimicrobial Peptide, Beta-defensin 2, Chain A"/>
    <property type="match status" value="1"/>
</dbReference>
<keyword evidence="4" id="KW-1185">Reference proteome</keyword>
<proteinExistence type="predicted"/>
<evidence type="ECO:0000256" key="1">
    <source>
        <dbReference type="SAM" id="SignalP"/>
    </source>
</evidence>
<dbReference type="Ensembl" id="ENSCPGT00000023360.1">
    <property type="protein sequence ID" value="ENSCPGP00000021325.1"/>
    <property type="gene ID" value="ENSCPGG00000014893.1"/>
</dbReference>
<organism evidence="3 4">
    <name type="scientific">Calidris pygmaea</name>
    <name type="common">Spoon-billed sandpiper</name>
    <dbReference type="NCBI Taxonomy" id="425635"/>
    <lineage>
        <taxon>Eukaryota</taxon>
        <taxon>Metazoa</taxon>
        <taxon>Chordata</taxon>
        <taxon>Craniata</taxon>
        <taxon>Vertebrata</taxon>
        <taxon>Euteleostomi</taxon>
        <taxon>Archelosauria</taxon>
        <taxon>Archosauria</taxon>
        <taxon>Dinosauria</taxon>
        <taxon>Saurischia</taxon>
        <taxon>Theropoda</taxon>
        <taxon>Coelurosauria</taxon>
        <taxon>Aves</taxon>
        <taxon>Neognathae</taxon>
        <taxon>Neoaves</taxon>
        <taxon>Charadriiformes</taxon>
        <taxon>Scolopacidae</taxon>
        <taxon>Calidris</taxon>
    </lineage>
</organism>
<evidence type="ECO:0000259" key="2">
    <source>
        <dbReference type="Pfam" id="PF00711"/>
    </source>
</evidence>
<accession>A0A8C3PR33</accession>
<evidence type="ECO:0000313" key="3">
    <source>
        <dbReference type="Ensembl" id="ENSCPGP00000021325.1"/>
    </source>
</evidence>
<reference evidence="3" key="1">
    <citation type="submission" date="2025-08" db="UniProtKB">
        <authorList>
            <consortium name="Ensembl"/>
        </authorList>
    </citation>
    <scope>IDENTIFICATION</scope>
</reference>
<feature type="domain" description="Beta-defensin-like" evidence="2">
    <location>
        <begin position="23"/>
        <end position="56"/>
    </location>
</feature>
<name>A0A8C3PR33_9CHAR</name>
<protein>
    <recommendedName>
        <fullName evidence="2">Beta-defensin-like domain-containing protein</fullName>
    </recommendedName>
</protein>
<dbReference type="Pfam" id="PF00711">
    <property type="entry name" value="Defensin_beta"/>
    <property type="match status" value="1"/>
</dbReference>
<feature type="signal peptide" evidence="1">
    <location>
        <begin position="1"/>
        <end position="20"/>
    </location>
</feature>
<sequence length="60" mass="6865">MKILYLLFSIFFLLIQGSAGESTIGCRLRRGYCTFGHCRYPARHIGRCSGFQKCCKNVWG</sequence>
<reference evidence="3" key="2">
    <citation type="submission" date="2025-09" db="UniProtKB">
        <authorList>
            <consortium name="Ensembl"/>
        </authorList>
    </citation>
    <scope>IDENTIFICATION</scope>
</reference>
<keyword evidence="1" id="KW-0732">Signal</keyword>
<dbReference type="SUPFAM" id="SSF57392">
    <property type="entry name" value="Defensin-like"/>
    <property type="match status" value="1"/>
</dbReference>
<dbReference type="GO" id="GO:0005576">
    <property type="term" value="C:extracellular region"/>
    <property type="evidence" value="ECO:0007669"/>
    <property type="project" value="InterPro"/>
</dbReference>
<dbReference type="Proteomes" id="UP000694419">
    <property type="component" value="Unplaced"/>
</dbReference>
<dbReference type="AlphaFoldDB" id="A0A8C3PR33"/>